<proteinExistence type="inferred from homology"/>
<evidence type="ECO:0000259" key="17">
    <source>
        <dbReference type="Pfam" id="PF25067"/>
    </source>
</evidence>
<keyword evidence="5 10" id="KW-0805">Transcription regulation</keyword>
<evidence type="ECO:0000256" key="3">
    <source>
        <dbReference type="ARBA" id="ARBA00019619"/>
    </source>
</evidence>
<keyword evidence="6 10" id="KW-0010">Activator</keyword>
<dbReference type="InterPro" id="IPR056878">
    <property type="entry name" value="RM5_Med14"/>
</dbReference>
<keyword evidence="7 10" id="KW-0804">Transcription</keyword>
<dbReference type="Pfam" id="PF22984">
    <property type="entry name" value="RM6_Med14"/>
    <property type="match status" value="1"/>
</dbReference>
<accession>A0A224YT46</accession>
<protein>
    <recommendedName>
        <fullName evidence="3 10">Mediator of RNA polymerase II transcription subunit 14</fullName>
    </recommendedName>
    <alternativeName>
        <fullName evidence="9 10">Mediator complex subunit 14</fullName>
    </alternativeName>
</protein>
<feature type="compositionally biased region" description="Polar residues" evidence="11">
    <location>
        <begin position="1126"/>
        <end position="1140"/>
    </location>
</feature>
<comment type="subcellular location">
    <subcellularLocation>
        <location evidence="1 10">Nucleus</location>
    </subcellularLocation>
</comment>
<dbReference type="PANTHER" id="PTHR12809:SF2">
    <property type="entry name" value="MEDIATOR OF RNA POLYMERASE II TRANSCRIPTION SUBUNIT 14"/>
    <property type="match status" value="1"/>
</dbReference>
<feature type="domain" description="Mediator of RNA polymerase II transcription subunit 14 RM3" evidence="16">
    <location>
        <begin position="361"/>
        <end position="469"/>
    </location>
</feature>
<feature type="compositionally biased region" description="Low complexity" evidence="11">
    <location>
        <begin position="1105"/>
        <end position="1118"/>
    </location>
</feature>
<feature type="compositionally biased region" description="Low complexity" evidence="11">
    <location>
        <begin position="1050"/>
        <end position="1060"/>
    </location>
</feature>
<feature type="region of interest" description="Disordered" evidence="11">
    <location>
        <begin position="559"/>
        <end position="597"/>
    </location>
</feature>
<feature type="domain" description="Mediator complex subunit MED14 N-terminal" evidence="12">
    <location>
        <begin position="16"/>
        <end position="204"/>
    </location>
</feature>
<evidence type="ECO:0000259" key="14">
    <source>
        <dbReference type="Pfam" id="PF22983"/>
    </source>
</evidence>
<feature type="region of interest" description="Disordered" evidence="11">
    <location>
        <begin position="1007"/>
        <end position="1222"/>
    </location>
</feature>
<sequence>MSMQVANISSGGAGSIPLGRLIDFILQRTYHELTVLAELLPRKTDVERKIEIVQFASSTRQLFVRLLALVKWAASAAKVEKCASIVGFLDKQNMLFVETADILAMMARETLVQARLPSFHIPCAVEVLTLGTYSRLPTCIRDKIVPPDPITPAERKSTLQRLDQIIQYRLVSSDLPSQMRSHRIENGRVTFHVEHEFEVSLTLMGDGAHIPWRLLDIDILVEDKETGDCRSLVHPLQVQFIHQLIQARLVDNPKPLHELYTCLHSFCLSLQLEVIHSQLVRLCRERLGDFIRVEEYKAGQNLVVQYWRDQMSKEQHTYQLNIHVDPVDPGKPLRVAHNPMLPHKDALWADQAIKSEFLSVEKLLIQTIHIRTKQRLSDLRDRLKSFLGSSIECPIQGSPAVLQVPLLQPCMQSENLLVTVDTHTGYFLAFVPQYNPPMIGDIQEALNKDTSKLDSLLIDLKFWMTVKRCEKTLQHLPVLTTTTIPLVVPRGHIASKLGPHALYVKLCKHQNHYVVVDLKESPGDPLEIVQTYYLMTVKPQALPDEDMTALGGGAAASTGGVTGGAATPSGASTPLSQSGCGTASSVPSSTVPTAATVGRSSDEAAAMETELPKAFLRVANFLQLDTFAIVHGPCTKIDMSLLSAGGKRKLVGASNETLAKQPRYAGYFISELAHVVAFCDDRIPFCTLTVELNKRNICHQGMQIEANGTNFLVKIVQMPAGEDWEKETAAALQAATLSCTLRLQVKGIKAWQAEFVFCSCPLPSQSPKERGPRRPVCFMYDFAAGTTTQVASMVEEMLQDWNTIGHLYGVVLRFAEALRLDQHNSLMSVVDIKSFTYKKLVLGYGMNKASTVTIYWRHSEKRFHLAFGVVGHTASASNPHTVVAPQLQHEFNQHRSIATLVEVLRDTYAPLLSLTKLPSAPQLGVINSRPQVPVQTFVIIPQSSTHLRLVYRNTYVLDIQCRPEGFVAVRDGAYSKFDKTKAVEEFTPIQGLRAFLSKFVDESACQLRRRSQSEDDNPPSPIPTLEGMDSFLGPGLRPNSPAQRGQDSSAAAAAAAVAAATGGLRFHHPMTPPSNPHTPASPHPSVLSQAQSPGHLFGAGSPVNPLHAPSPSFLAPSPSQVPMPSPATQGYMASSQQQGSHPEGGSPFPTPGGSTGSMSLSSPVPGTWPGSPSVPRPSPRLAPSPHAPPSVGGAPLHSPQTGAPLDHKPSLPPQGLGMPGGAARVLPQRSWAAAIPTLLSHKALDLACQSGAGHGGPMGAGPLIGGGALAPHCSPLERFLGCVFMRKSLHRVVQGDDNMTMLAPAEPGVIQFRAETLQCRVSLNPATLQSLHLKLSQAGPTDQWAPEELQLLERYFDTKVASFPYKPNAFMSFTRLLNAPINILKDFVQLMRLELAPDRNMKWSMQLCLTIPPAAPPIAPSGMSSIVMIKNKMLFFLQLSRLVPGEPSHIAVPVVYDLSANVMQVADKRLEAPGAQPNAPVTLINAMLRRFAEFAPPNECCIYPSIREILTSLTIPPQ</sequence>
<feature type="domain" description="Mediator of RNA polymerase II transcription subunit 14 RM2" evidence="13">
    <location>
        <begin position="283"/>
        <end position="358"/>
    </location>
</feature>
<feature type="domain" description="Mediator of RNA polymerase II transcription subunit 14 RM8" evidence="14">
    <location>
        <begin position="1289"/>
        <end position="1361"/>
    </location>
</feature>
<evidence type="ECO:0000259" key="16">
    <source>
        <dbReference type="Pfam" id="PF25065"/>
    </source>
</evidence>
<evidence type="ECO:0000256" key="2">
    <source>
        <dbReference type="ARBA" id="ARBA00007813"/>
    </source>
</evidence>
<comment type="subunit">
    <text evidence="10">Component of the Mediator complex.</text>
</comment>
<dbReference type="GO" id="GO:0070847">
    <property type="term" value="C:core mediator complex"/>
    <property type="evidence" value="ECO:0007669"/>
    <property type="project" value="TreeGrafter"/>
</dbReference>
<dbReference type="EMBL" id="GFPF01009610">
    <property type="protein sequence ID" value="MAA20756.1"/>
    <property type="molecule type" value="Transcribed_RNA"/>
</dbReference>
<keyword evidence="4" id="KW-0677">Repeat</keyword>
<dbReference type="GO" id="GO:0016592">
    <property type="term" value="C:mediator complex"/>
    <property type="evidence" value="ECO:0007669"/>
    <property type="project" value="UniProtKB-UniRule"/>
</dbReference>
<dbReference type="InterPro" id="IPR055113">
    <property type="entry name" value="Med14_RM2"/>
</dbReference>
<dbReference type="InterPro" id="IPR013947">
    <property type="entry name" value="Mediator_Med14"/>
</dbReference>
<evidence type="ECO:0000259" key="18">
    <source>
        <dbReference type="Pfam" id="PF25069"/>
    </source>
</evidence>
<evidence type="ECO:0000256" key="11">
    <source>
        <dbReference type="SAM" id="MobiDB-lite"/>
    </source>
</evidence>
<comment type="similarity">
    <text evidence="2 10">Belongs to the Mediator complex subunit 14 family.</text>
</comment>
<dbReference type="Pfam" id="PF25069">
    <property type="entry name" value="Med14_C"/>
    <property type="match status" value="1"/>
</dbReference>
<name>A0A224YT46_9ACAR</name>
<evidence type="ECO:0000256" key="6">
    <source>
        <dbReference type="ARBA" id="ARBA00023159"/>
    </source>
</evidence>
<dbReference type="GO" id="GO:0003712">
    <property type="term" value="F:transcription coregulator activity"/>
    <property type="evidence" value="ECO:0007669"/>
    <property type="project" value="UniProtKB-UniRule"/>
</dbReference>
<evidence type="ECO:0000256" key="7">
    <source>
        <dbReference type="ARBA" id="ARBA00023163"/>
    </source>
</evidence>
<organism evidence="19">
    <name type="scientific">Rhipicephalus zambeziensis</name>
    <dbReference type="NCBI Taxonomy" id="60191"/>
    <lineage>
        <taxon>Eukaryota</taxon>
        <taxon>Metazoa</taxon>
        <taxon>Ecdysozoa</taxon>
        <taxon>Arthropoda</taxon>
        <taxon>Chelicerata</taxon>
        <taxon>Arachnida</taxon>
        <taxon>Acari</taxon>
        <taxon>Parasitiformes</taxon>
        <taxon>Ixodida</taxon>
        <taxon>Ixodoidea</taxon>
        <taxon>Ixodidae</taxon>
        <taxon>Rhipicephalinae</taxon>
        <taxon>Rhipicephalus</taxon>
        <taxon>Rhipicephalus</taxon>
    </lineage>
</organism>
<dbReference type="InterPro" id="IPR056877">
    <property type="entry name" value="Med14_C"/>
</dbReference>
<evidence type="ECO:0000256" key="4">
    <source>
        <dbReference type="ARBA" id="ARBA00022737"/>
    </source>
</evidence>
<comment type="function">
    <text evidence="10">Component of the Mediator complex, a coactivator involved in the regulated transcription of nearly all RNA polymerase II-dependent genes. Mediator functions as a bridge to convey information from gene-specific regulatory proteins to the basal RNA polymerase II transcription machinery. Mediator is recruited to promoters by direct interactions with regulatory proteins and serves as a scaffold for the assembly of a functional preinitiation complex with RNA polymerase II and the general transcription factors.</text>
</comment>
<dbReference type="Pfam" id="PF25067">
    <property type="entry name" value="RM5_Med14"/>
    <property type="match status" value="1"/>
</dbReference>
<feature type="compositionally biased region" description="Low complexity" evidence="11">
    <location>
        <begin position="582"/>
        <end position="597"/>
    </location>
</feature>
<evidence type="ECO:0000259" key="13">
    <source>
        <dbReference type="Pfam" id="PF22981"/>
    </source>
</evidence>
<feature type="domain" description="Mediator of RNA polymerase II transcription subunit 14 RM5" evidence="17">
    <location>
        <begin position="697"/>
        <end position="784"/>
    </location>
</feature>
<evidence type="ECO:0000256" key="9">
    <source>
        <dbReference type="ARBA" id="ARBA00032007"/>
    </source>
</evidence>
<reference evidence="19" key="1">
    <citation type="journal article" date="2017" name="Parasit. Vectors">
        <title>Sialotranscriptomics of Rhipicephalus zambeziensis reveals intricate expression profiles of secretory proteins and suggests tight temporal transcriptional regulation during blood-feeding.</title>
        <authorList>
            <person name="de Castro M.H."/>
            <person name="de Klerk D."/>
            <person name="Pienaar R."/>
            <person name="Rees D.J.G."/>
            <person name="Mans B.J."/>
        </authorList>
    </citation>
    <scope>NUCLEOTIDE SEQUENCE</scope>
    <source>
        <tissue evidence="19">Salivary glands</tissue>
    </source>
</reference>
<dbReference type="Pfam" id="PF08638">
    <property type="entry name" value="Med14"/>
    <property type="match status" value="1"/>
</dbReference>
<evidence type="ECO:0000259" key="12">
    <source>
        <dbReference type="Pfam" id="PF08638"/>
    </source>
</evidence>
<feature type="domain" description="Mediator of RNA polymerase II transcription subunit 14 C-terminal" evidence="18">
    <location>
        <begin position="1377"/>
        <end position="1516"/>
    </location>
</feature>
<feature type="compositionally biased region" description="Low complexity" evidence="11">
    <location>
        <begin position="1156"/>
        <end position="1171"/>
    </location>
</feature>
<feature type="compositionally biased region" description="Pro residues" evidence="11">
    <location>
        <begin position="1172"/>
        <end position="1188"/>
    </location>
</feature>
<feature type="compositionally biased region" description="Pro residues" evidence="11">
    <location>
        <begin position="1070"/>
        <end position="1082"/>
    </location>
</feature>
<feature type="compositionally biased region" description="Polar residues" evidence="11">
    <location>
        <begin position="1040"/>
        <end position="1049"/>
    </location>
</feature>
<dbReference type="Pfam" id="PF25065">
    <property type="entry name" value="RM3_Med14"/>
    <property type="match status" value="1"/>
</dbReference>
<feature type="domain" description="Mediator of RNA polymerase II transcription subunit 14 RM6" evidence="15">
    <location>
        <begin position="826"/>
        <end position="894"/>
    </location>
</feature>
<keyword evidence="8 10" id="KW-0539">Nucleus</keyword>
<evidence type="ECO:0000256" key="1">
    <source>
        <dbReference type="ARBA" id="ARBA00004123"/>
    </source>
</evidence>
<feature type="compositionally biased region" description="Low complexity" evidence="11">
    <location>
        <begin position="559"/>
        <end position="573"/>
    </location>
</feature>
<dbReference type="InterPro" id="IPR055122">
    <property type="entry name" value="Med14_N"/>
</dbReference>
<dbReference type="GO" id="GO:0006357">
    <property type="term" value="P:regulation of transcription by RNA polymerase II"/>
    <property type="evidence" value="ECO:0007669"/>
    <property type="project" value="InterPro"/>
</dbReference>
<evidence type="ECO:0000256" key="10">
    <source>
        <dbReference type="RuleBase" id="RU365082"/>
    </source>
</evidence>
<evidence type="ECO:0000259" key="15">
    <source>
        <dbReference type="Pfam" id="PF22984"/>
    </source>
</evidence>
<evidence type="ECO:0000313" key="19">
    <source>
        <dbReference type="EMBL" id="MAA20756.1"/>
    </source>
</evidence>
<dbReference type="InterPro" id="IPR055114">
    <property type="entry name" value="Med14_RM6"/>
</dbReference>
<evidence type="ECO:0000256" key="8">
    <source>
        <dbReference type="ARBA" id="ARBA00023242"/>
    </source>
</evidence>
<evidence type="ECO:0000256" key="5">
    <source>
        <dbReference type="ARBA" id="ARBA00023015"/>
    </source>
</evidence>
<dbReference type="InterPro" id="IPR055107">
    <property type="entry name" value="Med14_RM8"/>
</dbReference>
<dbReference type="InterPro" id="IPR056879">
    <property type="entry name" value="RM3_Med14"/>
</dbReference>
<dbReference type="Pfam" id="PF22981">
    <property type="entry name" value="RM2_Med14"/>
    <property type="match status" value="1"/>
</dbReference>
<dbReference type="PANTHER" id="PTHR12809">
    <property type="entry name" value="MEDIATOR COMPLEX SUBUNIT"/>
    <property type="match status" value="1"/>
</dbReference>
<dbReference type="Pfam" id="PF22983">
    <property type="entry name" value="RM8_Med14"/>
    <property type="match status" value="1"/>
</dbReference>